<accession>A0A382HMB2</accession>
<gene>
    <name evidence="2" type="ORF">METZ01_LOCUS241378</name>
</gene>
<sequence>MVSALQSFLFFGVIWLLLILCCRLIDGENKNPSLNAFHSSLPFLVFLLSWANIKLSIQAFFFFAFCGILILFKLKKSSSWKPFKEPMYVLIFYLVVFFGVLRSHSPIYHDNFYDTWGRNDFFVNLEHIWNNVKAYDFIGNFSQNGYMGGVSQ</sequence>
<dbReference type="AlphaFoldDB" id="A0A382HMB2"/>
<keyword evidence="1" id="KW-0812">Transmembrane</keyword>
<reference evidence="2" key="1">
    <citation type="submission" date="2018-05" db="EMBL/GenBank/DDBJ databases">
        <authorList>
            <person name="Lanie J.A."/>
            <person name="Ng W.-L."/>
            <person name="Kazmierczak K.M."/>
            <person name="Andrzejewski T.M."/>
            <person name="Davidsen T.M."/>
            <person name="Wayne K.J."/>
            <person name="Tettelin H."/>
            <person name="Glass J.I."/>
            <person name="Rusch D."/>
            <person name="Podicherti R."/>
            <person name="Tsui H.-C.T."/>
            <person name="Winkler M.E."/>
        </authorList>
    </citation>
    <scope>NUCLEOTIDE SEQUENCE</scope>
</reference>
<evidence type="ECO:0000313" key="2">
    <source>
        <dbReference type="EMBL" id="SVB88524.1"/>
    </source>
</evidence>
<organism evidence="2">
    <name type="scientific">marine metagenome</name>
    <dbReference type="NCBI Taxonomy" id="408172"/>
    <lineage>
        <taxon>unclassified sequences</taxon>
        <taxon>metagenomes</taxon>
        <taxon>ecological metagenomes</taxon>
    </lineage>
</organism>
<feature type="transmembrane region" description="Helical" evidence="1">
    <location>
        <begin position="6"/>
        <end position="25"/>
    </location>
</feature>
<keyword evidence="1" id="KW-1133">Transmembrane helix</keyword>
<protein>
    <submittedName>
        <fullName evidence="2">Uncharacterized protein</fullName>
    </submittedName>
</protein>
<evidence type="ECO:0000256" key="1">
    <source>
        <dbReference type="SAM" id="Phobius"/>
    </source>
</evidence>
<name>A0A382HMB2_9ZZZZ</name>
<feature type="transmembrane region" description="Helical" evidence="1">
    <location>
        <begin position="57"/>
        <end position="74"/>
    </location>
</feature>
<feature type="transmembrane region" description="Helical" evidence="1">
    <location>
        <begin position="86"/>
        <end position="104"/>
    </location>
</feature>
<keyword evidence="1" id="KW-0472">Membrane</keyword>
<dbReference type="EMBL" id="UINC01062172">
    <property type="protein sequence ID" value="SVB88524.1"/>
    <property type="molecule type" value="Genomic_DNA"/>
</dbReference>
<feature type="non-terminal residue" evidence="2">
    <location>
        <position position="152"/>
    </location>
</feature>
<proteinExistence type="predicted"/>
<feature type="transmembrane region" description="Helical" evidence="1">
    <location>
        <begin position="32"/>
        <end position="51"/>
    </location>
</feature>